<keyword evidence="1" id="KW-0812">Transmembrane</keyword>
<keyword evidence="1" id="KW-0472">Membrane</keyword>
<evidence type="ECO:0000256" key="1">
    <source>
        <dbReference type="SAM" id="Phobius"/>
    </source>
</evidence>
<feature type="transmembrane region" description="Helical" evidence="1">
    <location>
        <begin position="80"/>
        <end position="100"/>
    </location>
</feature>
<sequence length="283" mass="32281">MLLTTIFNMVYSIIQAVTMPVIHVYEMSFFIFASGLGAVPNSFNRFATAVFCSTFAQSLCVLALHFLYRYIQVVRPRARFVFENPLYVSILIVLYVFVAADYGSVCFFNFGPSAIKDAYFAEQMLKFYNIDITQVGYLGPVYVMNEEMQWLDFLGLLNVSVVIGFTLAVIPFCGTAIFRCLYKQQVTSKKTKELQIQMFRVLLIQSFFPIAFTFIPSSGLLVMSLFGKNIGASVNIVAILLTIYPVIDPLIVLYFVSSYREAIRMYFGQFKYITNRKVTPVKF</sequence>
<evidence type="ECO:0000313" key="3">
    <source>
        <dbReference type="Proteomes" id="UP001303046"/>
    </source>
</evidence>
<dbReference type="PANTHER" id="PTHR22943:SF113">
    <property type="entry name" value="SEVEN TM RECEPTOR"/>
    <property type="match status" value="1"/>
</dbReference>
<comment type="caution">
    <text evidence="2">The sequence shown here is derived from an EMBL/GenBank/DDBJ whole genome shotgun (WGS) entry which is preliminary data.</text>
</comment>
<gene>
    <name evidence="2" type="primary">Necator_chrIV.g13554</name>
    <name evidence="2" type="ORF">RB195_000263</name>
</gene>
<accession>A0ABR1D8U8</accession>
<feature type="transmembrane region" description="Helical" evidence="1">
    <location>
        <begin position="46"/>
        <end position="68"/>
    </location>
</feature>
<protein>
    <recommendedName>
        <fullName evidence="4">7TM chemoreceptor</fullName>
    </recommendedName>
</protein>
<evidence type="ECO:0008006" key="4">
    <source>
        <dbReference type="Google" id="ProtNLM"/>
    </source>
</evidence>
<feature type="transmembrane region" description="Helical" evidence="1">
    <location>
        <begin position="232"/>
        <end position="256"/>
    </location>
</feature>
<dbReference type="Pfam" id="PF10326">
    <property type="entry name" value="7TM_GPCR_Str"/>
    <property type="match status" value="1"/>
</dbReference>
<reference evidence="2 3" key="1">
    <citation type="submission" date="2023-08" db="EMBL/GenBank/DDBJ databases">
        <title>A Necator americanus chromosomal reference genome.</title>
        <authorList>
            <person name="Ilik V."/>
            <person name="Petrzelkova K.J."/>
            <person name="Pardy F."/>
            <person name="Fuh T."/>
            <person name="Niatou-Singa F.S."/>
            <person name="Gouil Q."/>
            <person name="Baker L."/>
            <person name="Ritchie M.E."/>
            <person name="Jex A.R."/>
            <person name="Gazzola D."/>
            <person name="Li H."/>
            <person name="Toshio Fujiwara R."/>
            <person name="Zhan B."/>
            <person name="Aroian R.V."/>
            <person name="Pafco B."/>
            <person name="Schwarz E.M."/>
        </authorList>
    </citation>
    <scope>NUCLEOTIDE SEQUENCE [LARGE SCALE GENOMIC DNA]</scope>
    <source>
        <strain evidence="2 3">Aroian</strain>
        <tissue evidence="2">Whole animal</tissue>
    </source>
</reference>
<dbReference type="SUPFAM" id="SSF81321">
    <property type="entry name" value="Family A G protein-coupled receptor-like"/>
    <property type="match status" value="1"/>
</dbReference>
<name>A0ABR1D8U8_NECAM</name>
<dbReference type="Proteomes" id="UP001303046">
    <property type="component" value="Unassembled WGS sequence"/>
</dbReference>
<dbReference type="Gene3D" id="1.20.1070.10">
    <property type="entry name" value="Rhodopsin 7-helix transmembrane proteins"/>
    <property type="match status" value="1"/>
</dbReference>
<proteinExistence type="predicted"/>
<feature type="transmembrane region" description="Helical" evidence="1">
    <location>
        <begin position="153"/>
        <end position="181"/>
    </location>
</feature>
<keyword evidence="1" id="KW-1133">Transmembrane helix</keyword>
<dbReference type="InterPro" id="IPR019428">
    <property type="entry name" value="7TM_GPCR_serpentine_rcpt_Str"/>
</dbReference>
<feature type="transmembrane region" description="Helical" evidence="1">
    <location>
        <begin position="202"/>
        <end position="226"/>
    </location>
</feature>
<dbReference type="PANTHER" id="PTHR22943">
    <property type="entry name" value="7-TRANSMEMBRANE DOMAIN RECEPTOR C.ELEGANS"/>
    <property type="match status" value="1"/>
</dbReference>
<evidence type="ECO:0000313" key="2">
    <source>
        <dbReference type="EMBL" id="KAK6746912.1"/>
    </source>
</evidence>
<dbReference type="EMBL" id="JAVFWL010000004">
    <property type="protein sequence ID" value="KAK6746912.1"/>
    <property type="molecule type" value="Genomic_DNA"/>
</dbReference>
<keyword evidence="3" id="KW-1185">Reference proteome</keyword>
<organism evidence="2 3">
    <name type="scientific">Necator americanus</name>
    <name type="common">Human hookworm</name>
    <dbReference type="NCBI Taxonomy" id="51031"/>
    <lineage>
        <taxon>Eukaryota</taxon>
        <taxon>Metazoa</taxon>
        <taxon>Ecdysozoa</taxon>
        <taxon>Nematoda</taxon>
        <taxon>Chromadorea</taxon>
        <taxon>Rhabditida</taxon>
        <taxon>Rhabditina</taxon>
        <taxon>Rhabditomorpha</taxon>
        <taxon>Strongyloidea</taxon>
        <taxon>Ancylostomatidae</taxon>
        <taxon>Bunostominae</taxon>
        <taxon>Necator</taxon>
    </lineage>
</organism>
<feature type="transmembrane region" description="Helical" evidence="1">
    <location>
        <begin position="12"/>
        <end position="34"/>
    </location>
</feature>